<comment type="caution">
    <text evidence="7">The sequence shown here is derived from an EMBL/GenBank/DDBJ whole genome shotgun (WGS) entry which is preliminary data.</text>
</comment>
<evidence type="ECO:0000256" key="4">
    <source>
        <dbReference type="ARBA" id="ARBA00022857"/>
    </source>
</evidence>
<evidence type="ECO:0000256" key="2">
    <source>
        <dbReference type="ARBA" id="ARBA00022729"/>
    </source>
</evidence>
<accession>A0A5J4FWL8</accession>
<proteinExistence type="predicted"/>
<gene>
    <name evidence="7" type="ORF">ULMS_20980</name>
</gene>
<keyword evidence="1" id="KW-0285">Flavoprotein</keyword>
<dbReference type="Proteomes" id="UP000326994">
    <property type="component" value="Unassembled WGS sequence"/>
</dbReference>
<dbReference type="PANTHER" id="PTHR46091:SF3">
    <property type="entry name" value="AMINE OXIDASE DOMAIN-CONTAINING PROTEIN"/>
    <property type="match status" value="1"/>
</dbReference>
<feature type="domain" description="Amine oxidase" evidence="6">
    <location>
        <begin position="20"/>
        <end position="295"/>
    </location>
</feature>
<dbReference type="AlphaFoldDB" id="A0A5J4FWL8"/>
<evidence type="ECO:0000256" key="3">
    <source>
        <dbReference type="ARBA" id="ARBA00022827"/>
    </source>
</evidence>
<dbReference type="InterPro" id="IPR002937">
    <property type="entry name" value="Amino_oxidase"/>
</dbReference>
<evidence type="ECO:0000256" key="5">
    <source>
        <dbReference type="ARBA" id="ARBA00023027"/>
    </source>
</evidence>
<dbReference type="Gene3D" id="3.50.50.60">
    <property type="entry name" value="FAD/NAD(P)-binding domain"/>
    <property type="match status" value="2"/>
</dbReference>
<evidence type="ECO:0000313" key="7">
    <source>
        <dbReference type="EMBL" id="GEQ86590.1"/>
    </source>
</evidence>
<organism evidence="7 8">
    <name type="scientific">Patiriisocius marinistellae</name>
    <dbReference type="NCBI Taxonomy" id="2494560"/>
    <lineage>
        <taxon>Bacteria</taxon>
        <taxon>Pseudomonadati</taxon>
        <taxon>Bacteroidota</taxon>
        <taxon>Flavobacteriia</taxon>
        <taxon>Flavobacteriales</taxon>
        <taxon>Flavobacteriaceae</taxon>
        <taxon>Patiriisocius</taxon>
    </lineage>
</organism>
<dbReference type="PANTHER" id="PTHR46091">
    <property type="entry name" value="BLR7054 PROTEIN"/>
    <property type="match status" value="1"/>
</dbReference>
<dbReference type="RefSeq" id="WP_151894523.1">
    <property type="nucleotide sequence ID" value="NZ_BKCF01000004.1"/>
</dbReference>
<dbReference type="Pfam" id="PF01593">
    <property type="entry name" value="Amino_oxidase"/>
    <property type="match status" value="1"/>
</dbReference>
<sequence>MKDDYKSQQYDTIIIGAGAGGLASAICLAREGQKVLVLEQHDVPGGWCHSFYLNGHRFTPGVHYVGLCGNEGDGNSTSELYEGLGIGGNLTFFQMNPTAYEHCWIGEERFDYPSTHEELIKRLQERFPHEKKGIKKYLNLLKRVGYQLSLIPEVKTFWDKVTIPFRTKDMGKYGLFTLQRVIDWHIKDPLLKDFLNVQYGDHGVEPDRASFVLHAALMNHYFKGGYYPMGGGGAIIKAMTNAIKKHGSKVKTSTAVKKILIEGNKQKRAIGVELEDSTQLFAKNIISNADPGITYNTLIGKENLSKKLYEKLGKAKYSCTSLMLFLTVDMDVRAAGLDSGNIWMLEGGNMSENFRRNQQADILSDETFTGMFISCTTLKDPPSFDGRYHTIEAITYINYDSFKKYENEDLERSEGYLDFKARLTEKMIRTLEKALPTVRNHIVHKDLGTPITNEFYVNSTHGSVYGTEKTLKHIGPFGFKAKSEVKNLYLCGASIAAHGVAGASYSGVQTAGLILGKKQNELLLPNPEQQVKTYNAEDSSEYPQWILKKMEVKKAKLASGVNKFAT</sequence>
<dbReference type="SUPFAM" id="SSF51905">
    <property type="entry name" value="FAD/NAD(P)-binding domain"/>
    <property type="match status" value="1"/>
</dbReference>
<keyword evidence="2" id="KW-0732">Signal</keyword>
<dbReference type="InterPro" id="IPR036188">
    <property type="entry name" value="FAD/NAD-bd_sf"/>
</dbReference>
<keyword evidence="5" id="KW-0520">NAD</keyword>
<reference evidence="7 8" key="1">
    <citation type="submission" date="2019-08" db="EMBL/GenBank/DDBJ databases">
        <title>Ulvibacter marinistellae sp. nov., isolated from a starfish, Patiria pectinifera.</title>
        <authorList>
            <person name="Kawano K."/>
            <person name="Ushijima N."/>
            <person name="Kihara M."/>
            <person name="Itoh H."/>
        </authorList>
    </citation>
    <scope>NUCLEOTIDE SEQUENCE [LARGE SCALE GENOMIC DNA]</scope>
    <source>
        <strain evidence="7 8">KK4</strain>
    </source>
</reference>
<dbReference type="EMBL" id="BKCF01000004">
    <property type="protein sequence ID" value="GEQ86590.1"/>
    <property type="molecule type" value="Genomic_DNA"/>
</dbReference>
<protein>
    <submittedName>
        <fullName evidence="7">Phytoene dehydrogenase</fullName>
    </submittedName>
</protein>
<keyword evidence="8" id="KW-1185">Reference proteome</keyword>
<dbReference type="GO" id="GO:0016491">
    <property type="term" value="F:oxidoreductase activity"/>
    <property type="evidence" value="ECO:0007669"/>
    <property type="project" value="InterPro"/>
</dbReference>
<evidence type="ECO:0000259" key="6">
    <source>
        <dbReference type="Pfam" id="PF01593"/>
    </source>
</evidence>
<name>A0A5J4FWL8_9FLAO</name>
<dbReference type="InterPro" id="IPR052206">
    <property type="entry name" value="Retinol_saturase"/>
</dbReference>
<evidence type="ECO:0000256" key="1">
    <source>
        <dbReference type="ARBA" id="ARBA00022630"/>
    </source>
</evidence>
<evidence type="ECO:0000313" key="8">
    <source>
        <dbReference type="Proteomes" id="UP000326994"/>
    </source>
</evidence>
<keyword evidence="4" id="KW-0521">NADP</keyword>
<dbReference type="OrthoDB" id="9789960at2"/>
<keyword evidence="3" id="KW-0274">FAD</keyword>